<evidence type="ECO:0000256" key="14">
    <source>
        <dbReference type="ARBA" id="ARBA00034552"/>
    </source>
</evidence>
<evidence type="ECO:0000256" key="11">
    <source>
        <dbReference type="ARBA" id="ARBA00022946"/>
    </source>
</evidence>
<dbReference type="SMART" id="SM01264">
    <property type="entry name" value="M16C_associated"/>
    <property type="match status" value="1"/>
</dbReference>
<dbReference type="EMBL" id="QEAQ01000001">
    <property type="protein sequence ID" value="TPX62967.1"/>
    <property type="molecule type" value="Genomic_DNA"/>
</dbReference>
<organism evidence="17 18">
    <name type="scientific">Powellomyces hirtus</name>
    <dbReference type="NCBI Taxonomy" id="109895"/>
    <lineage>
        <taxon>Eukaryota</taxon>
        <taxon>Fungi</taxon>
        <taxon>Fungi incertae sedis</taxon>
        <taxon>Chytridiomycota</taxon>
        <taxon>Chytridiomycota incertae sedis</taxon>
        <taxon>Chytridiomycetes</taxon>
        <taxon>Spizellomycetales</taxon>
        <taxon>Powellomycetaceae</taxon>
        <taxon>Powellomyces</taxon>
    </lineage>
</organism>
<protein>
    <recommendedName>
        <fullName evidence="6">Presequence protease, mitochondrial</fullName>
    </recommendedName>
    <alternativeName>
        <fullName evidence="14">Pitrilysin metalloproteinase</fullName>
    </alternativeName>
</protein>
<comment type="subcellular location">
    <subcellularLocation>
        <location evidence="3">Mitochondrion intermembrane space</location>
    </subcellularLocation>
    <subcellularLocation>
        <location evidence="2">Mitochondrion matrix</location>
    </subcellularLocation>
</comment>
<evidence type="ECO:0000256" key="6">
    <source>
        <dbReference type="ARBA" id="ARBA00020167"/>
    </source>
</evidence>
<evidence type="ECO:0000256" key="9">
    <source>
        <dbReference type="ARBA" id="ARBA00022801"/>
    </source>
</evidence>
<keyword evidence="10" id="KW-0862">Zinc</keyword>
<dbReference type="InterPro" id="IPR011765">
    <property type="entry name" value="Pept_M16_N"/>
</dbReference>
<dbReference type="Pfam" id="PF22516">
    <property type="entry name" value="PreP_C"/>
    <property type="match status" value="1"/>
</dbReference>
<dbReference type="STRING" id="109895.A0A507EHS4"/>
<dbReference type="FunFam" id="3.30.830.10:FF:000013">
    <property type="entry name" value="Mitochondrial presequence protease"/>
    <property type="match status" value="1"/>
</dbReference>
<evidence type="ECO:0000256" key="3">
    <source>
        <dbReference type="ARBA" id="ARBA00004569"/>
    </source>
</evidence>
<accession>A0A507EHS4</accession>
<evidence type="ECO:0000259" key="16">
    <source>
        <dbReference type="SMART" id="SM01264"/>
    </source>
</evidence>
<evidence type="ECO:0000256" key="2">
    <source>
        <dbReference type="ARBA" id="ARBA00004305"/>
    </source>
</evidence>
<dbReference type="GO" id="GO:0004222">
    <property type="term" value="F:metalloendopeptidase activity"/>
    <property type="evidence" value="ECO:0007669"/>
    <property type="project" value="TreeGrafter"/>
</dbReference>
<dbReference type="GO" id="GO:0005758">
    <property type="term" value="C:mitochondrial intermembrane space"/>
    <property type="evidence" value="ECO:0007669"/>
    <property type="project" value="UniProtKB-SubCell"/>
</dbReference>
<dbReference type="FunFam" id="3.30.830.10:FF:000011">
    <property type="entry name" value="Presequence protease, mitochondrial"/>
    <property type="match status" value="1"/>
</dbReference>
<dbReference type="InterPro" id="IPR055130">
    <property type="entry name" value="PreP_C"/>
</dbReference>
<evidence type="ECO:0000313" key="17">
    <source>
        <dbReference type="EMBL" id="TPX62967.1"/>
    </source>
</evidence>
<dbReference type="InterPro" id="IPR011249">
    <property type="entry name" value="Metalloenz_LuxS/M16"/>
</dbReference>
<keyword evidence="11" id="KW-0809">Transit peptide</keyword>
<reference evidence="17 18" key="1">
    <citation type="journal article" date="2019" name="Sci. Rep.">
        <title>Comparative genomics of chytrid fungi reveal insights into the obligate biotrophic and pathogenic lifestyle of Synchytrium endobioticum.</title>
        <authorList>
            <person name="van de Vossenberg B.T.L.H."/>
            <person name="Warris S."/>
            <person name="Nguyen H.D.T."/>
            <person name="van Gent-Pelzer M.P.E."/>
            <person name="Joly D.L."/>
            <person name="van de Geest H.C."/>
            <person name="Bonants P.J.M."/>
            <person name="Smith D.S."/>
            <person name="Levesque C.A."/>
            <person name="van der Lee T.A.J."/>
        </authorList>
    </citation>
    <scope>NUCLEOTIDE SEQUENCE [LARGE SCALE GENOMIC DNA]</scope>
    <source>
        <strain evidence="17 18">CBS 809.83</strain>
    </source>
</reference>
<dbReference type="PANTHER" id="PTHR43016:SF13">
    <property type="entry name" value="PRESEQUENCE PROTEASE, MITOCHONDRIAL"/>
    <property type="match status" value="1"/>
</dbReference>
<comment type="cofactor">
    <cofactor evidence="1">
        <name>Zn(2+)</name>
        <dbReference type="ChEBI" id="CHEBI:29105"/>
    </cofactor>
</comment>
<keyword evidence="8" id="KW-0479">Metal-binding</keyword>
<keyword evidence="7" id="KW-0645">Protease</keyword>
<keyword evidence="18" id="KW-1185">Reference proteome</keyword>
<comment type="subunit">
    <text evidence="5">Monomer and homodimer; homodimerization is induced by binding of the substrate.</text>
</comment>
<sequence length="1008" mass="111440">MTGQLLFRQTTASLRALLPRQRAARFGTLSNTSGLQPGNVIHGFKVHKVQDVPEFDLTAIQLKHQKTGADYMHVLKDDANNVFNVGFHTPVTDSTGVPHILEHVTLCGSKAYPVRDPFFKMLNRSMATFMNAMTGSDYTMYPFSTQNPVDFKNLMDVYMDSTFQPMLRELDFKQEGWRLEHEVHNDRETPLIFKGVVYNEMKGALSDLSSLFYIRSQQHLYPGGTYSHVSGGDPESITNLTHQQLLAFHAHHYHPSNARFYTYGNFPIEEHLKAINERISKFSPIELKPETATELLPGPKTVRVTCPPDSLGDPEKQTKMSVSFIANQQVDIFETFAVGILTSLLLDGAAAPMYKALIETNIGSDYAATTGYNQEAKITNVSFGLQGIRSEDVKKVEDIIMRVLQETAQTGFDPKRVESVLHQTELSLKHRNANFGMMVGQQVMSNWVHGGDPLEFLEVSKRIEQLRSAMTKPRYFETMIEKYFLNNKSRLVFVMEPDESYNSNLIANEKSRLAEKVQSLTESDKQRIYEEGVKLAESQEMKTDVSCLPTLTIADIPAKGLSYPTEDLPQGSVPVQWRKTATNGVSYVTLDKRIDNIPSHLKLYLPLYASALGSLSTENHTLPVLDEAIRMHTGGISADVSSTASPTSLSSATANFTLSSNCLDKNISSMYHLLGEIASKTSWKDMERLRTVVLTAASDASQGVVQNGHRYAMKAAAAGVTQSMSLTETLSGLTQVGFLGKLARNGVDKIEEVSEKMEEIASFVSSGVSSKAAVISDVSSQEAHKRNLDGLLKTLACQGPAEADSKDQIFTPSFGRTFFALPLSVNFTARTFLGVPYTHPDAPALQLLSSLMTNHFLHREIREKGGAYGGGASYSPLEGTLSLWSYRDPPSGLANTMGAYDRSIEWASGIAKELGQRELDEAKLSVFQGIDAPKNASQEGMTRFRLGVTEEMQQERRERLFAVTLPEIADVANRYLSSQSAFAVLGGKSDGEQFVGQAAESWKLVGFE</sequence>
<dbReference type="Pfam" id="PF05193">
    <property type="entry name" value="Peptidase_M16_C"/>
    <property type="match status" value="1"/>
</dbReference>
<comment type="caution">
    <text evidence="17">The sequence shown here is derived from an EMBL/GenBank/DDBJ whole genome shotgun (WGS) entry which is preliminary data.</text>
</comment>
<evidence type="ECO:0000256" key="7">
    <source>
        <dbReference type="ARBA" id="ARBA00022670"/>
    </source>
</evidence>
<comment type="function">
    <text evidence="15">Degrades mitochondrial transit peptides after their cleavage in the intermembrane space or in the matrix, and presequence peptides; clearance of these peptides is required to keep the presequence processing machinery running. Preferentially cleaves the N-terminal side of paired basic amino acid residues. Also degrades other unstructured peptides. May function as an ATP-dependent peptidase as opposed to a metalloendopeptidase.</text>
</comment>
<evidence type="ECO:0000256" key="5">
    <source>
        <dbReference type="ARBA" id="ARBA00011853"/>
    </source>
</evidence>
<keyword evidence="12" id="KW-0482">Metalloprotease</keyword>
<evidence type="ECO:0000256" key="1">
    <source>
        <dbReference type="ARBA" id="ARBA00001947"/>
    </source>
</evidence>
<evidence type="ECO:0000256" key="12">
    <source>
        <dbReference type="ARBA" id="ARBA00023049"/>
    </source>
</evidence>
<dbReference type="Pfam" id="PF08367">
    <property type="entry name" value="M16C_assoc"/>
    <property type="match status" value="1"/>
</dbReference>
<keyword evidence="13" id="KW-0496">Mitochondrion</keyword>
<dbReference type="GO" id="GO:0046872">
    <property type="term" value="F:metal ion binding"/>
    <property type="evidence" value="ECO:0007669"/>
    <property type="project" value="UniProtKB-KW"/>
</dbReference>
<proteinExistence type="inferred from homology"/>
<evidence type="ECO:0000256" key="8">
    <source>
        <dbReference type="ARBA" id="ARBA00022723"/>
    </source>
</evidence>
<dbReference type="AlphaFoldDB" id="A0A507EHS4"/>
<evidence type="ECO:0000256" key="15">
    <source>
        <dbReference type="ARBA" id="ARBA00045897"/>
    </source>
</evidence>
<gene>
    <name evidence="17" type="ORF">PhCBS80983_g00118</name>
</gene>
<dbReference type="FunFam" id="3.30.830.10:FF:000009">
    <property type="entry name" value="Presequence protease, mitochondrial"/>
    <property type="match status" value="1"/>
</dbReference>
<dbReference type="Gene3D" id="3.30.830.10">
    <property type="entry name" value="Metalloenzyme, LuxS/M16 peptidase-like"/>
    <property type="match status" value="4"/>
</dbReference>
<evidence type="ECO:0000313" key="18">
    <source>
        <dbReference type="Proteomes" id="UP000318582"/>
    </source>
</evidence>
<comment type="similarity">
    <text evidence="4">Belongs to the peptidase M16 family. PreP subfamily.</text>
</comment>
<evidence type="ECO:0000256" key="13">
    <source>
        <dbReference type="ARBA" id="ARBA00023128"/>
    </source>
</evidence>
<dbReference type="InterPro" id="IPR007863">
    <property type="entry name" value="Peptidase_M16_C"/>
</dbReference>
<dbReference type="InterPro" id="IPR013578">
    <property type="entry name" value="Peptidase_M16C_assoc"/>
</dbReference>
<keyword evidence="9" id="KW-0378">Hydrolase</keyword>
<evidence type="ECO:0000256" key="10">
    <source>
        <dbReference type="ARBA" id="ARBA00022833"/>
    </source>
</evidence>
<feature type="domain" description="Peptidase M16C associated" evidence="16">
    <location>
        <begin position="495"/>
        <end position="742"/>
    </location>
</feature>
<dbReference type="GO" id="GO:0016485">
    <property type="term" value="P:protein processing"/>
    <property type="evidence" value="ECO:0007669"/>
    <property type="project" value="TreeGrafter"/>
</dbReference>
<dbReference type="SUPFAM" id="SSF63411">
    <property type="entry name" value="LuxS/MPP-like metallohydrolase"/>
    <property type="match status" value="4"/>
</dbReference>
<evidence type="ECO:0000256" key="4">
    <source>
        <dbReference type="ARBA" id="ARBA00007575"/>
    </source>
</evidence>
<dbReference type="Pfam" id="PF00675">
    <property type="entry name" value="Peptidase_M16"/>
    <property type="match status" value="1"/>
</dbReference>
<name>A0A507EHS4_9FUNG</name>
<dbReference type="PANTHER" id="PTHR43016">
    <property type="entry name" value="PRESEQUENCE PROTEASE"/>
    <property type="match status" value="1"/>
</dbReference>
<dbReference type="Proteomes" id="UP000318582">
    <property type="component" value="Unassembled WGS sequence"/>
</dbReference>
<dbReference type="GO" id="GO:0005759">
    <property type="term" value="C:mitochondrial matrix"/>
    <property type="evidence" value="ECO:0007669"/>
    <property type="project" value="UniProtKB-SubCell"/>
</dbReference>